<evidence type="ECO:0000313" key="3">
    <source>
        <dbReference type="Proteomes" id="UP000256877"/>
    </source>
</evidence>
<organism evidence="2 3">
    <name type="scientific">Pyrobaculum aerophilum</name>
    <dbReference type="NCBI Taxonomy" id="13773"/>
    <lineage>
        <taxon>Archaea</taxon>
        <taxon>Thermoproteota</taxon>
        <taxon>Thermoprotei</taxon>
        <taxon>Thermoproteales</taxon>
        <taxon>Thermoproteaceae</taxon>
        <taxon>Pyrobaculum</taxon>
    </lineage>
</organism>
<dbReference type="Proteomes" id="UP000257123">
    <property type="component" value="Unassembled WGS sequence"/>
</dbReference>
<evidence type="ECO:0000313" key="4">
    <source>
        <dbReference type="Proteomes" id="UP000257123"/>
    </source>
</evidence>
<comment type="caution">
    <text evidence="2">The sequence shown here is derived from an EMBL/GenBank/DDBJ whole genome shotgun (WGS) entry which is preliminary data.</text>
</comment>
<dbReference type="AlphaFoldDB" id="A0A371R696"/>
<dbReference type="Proteomes" id="UP000256877">
    <property type="component" value="Unassembled WGS sequence"/>
</dbReference>
<gene>
    <name evidence="1" type="ORF">CGL51_00280</name>
    <name evidence="2" type="ORF">CGL52_02275</name>
</gene>
<name>A0A371R696_9CREN</name>
<evidence type="ECO:0008006" key="5">
    <source>
        <dbReference type="Google" id="ProtNLM"/>
    </source>
</evidence>
<evidence type="ECO:0000313" key="1">
    <source>
        <dbReference type="EMBL" id="RFA98512.1"/>
    </source>
</evidence>
<sequence length="93" mass="10595">MKARLIIGFEMLEGSSEQVALDLVAGMMARKFGLAPEWSDSEGLVYEVNAEECQKITAFIREYLNAVRGVVRVRFEGWAKIREPDIVICREEE</sequence>
<dbReference type="RefSeq" id="WP_116420249.1">
    <property type="nucleotide sequence ID" value="NZ_NMUE01000001.1"/>
</dbReference>
<evidence type="ECO:0000313" key="2">
    <source>
        <dbReference type="EMBL" id="RFB00012.1"/>
    </source>
</evidence>
<dbReference type="EMBL" id="NMUE01000001">
    <property type="protein sequence ID" value="RFA98512.1"/>
    <property type="molecule type" value="Genomic_DNA"/>
</dbReference>
<accession>A0A371R696</accession>
<protein>
    <recommendedName>
        <fullName evidence="5">Thiamine-binding protein domain-containing protein</fullName>
    </recommendedName>
</protein>
<reference evidence="3 4" key="1">
    <citation type="submission" date="2017-07" db="EMBL/GenBank/DDBJ databases">
        <title>Draft genome sequence of aerobic hyperthermophilic archaea, Pyrobaculum aerophilum YKB31 and YKB32.</title>
        <authorList>
            <person name="Mochizuki T."/>
            <person name="Berliner A.J."/>
            <person name="Yoshida-Takashima Y."/>
            <person name="Takaki Y."/>
            <person name="Nunoura T."/>
            <person name="Takai K."/>
        </authorList>
    </citation>
    <scope>NUCLEOTIDE SEQUENCE [LARGE SCALE GENOMIC DNA]</scope>
    <source>
        <strain evidence="1 4">YKB31</strain>
        <strain evidence="2 3">YKB32</strain>
    </source>
</reference>
<proteinExistence type="predicted"/>
<dbReference type="EMBL" id="NMUF01000004">
    <property type="protein sequence ID" value="RFB00012.1"/>
    <property type="molecule type" value="Genomic_DNA"/>
</dbReference>